<comment type="caution">
    <text evidence="2">The sequence shown here is derived from an EMBL/GenBank/DDBJ whole genome shotgun (WGS) entry which is preliminary data.</text>
</comment>
<protein>
    <submittedName>
        <fullName evidence="2">Uncharacterized protein</fullName>
    </submittedName>
</protein>
<keyword evidence="3" id="KW-1185">Reference proteome</keyword>
<proteinExistence type="predicted"/>
<evidence type="ECO:0000313" key="2">
    <source>
        <dbReference type="EMBL" id="GJE91167.1"/>
    </source>
</evidence>
<dbReference type="EMBL" id="BPQB01000020">
    <property type="protein sequence ID" value="GJE91167.1"/>
    <property type="molecule type" value="Genomic_DNA"/>
</dbReference>
<feature type="compositionally biased region" description="Basic and acidic residues" evidence="1">
    <location>
        <begin position="562"/>
        <end position="584"/>
    </location>
</feature>
<feature type="region of interest" description="Disordered" evidence="1">
    <location>
        <begin position="358"/>
        <end position="407"/>
    </location>
</feature>
<feature type="region of interest" description="Disordered" evidence="1">
    <location>
        <begin position="546"/>
        <end position="618"/>
    </location>
</feature>
<name>A0A9P3LEN2_9APHY</name>
<sequence length="651" mass="71445">MPKSELSSRHGTDRAEECALDSPYARNAEQSGATRIFWFSSLLTLPKRDIDAIPPLYYAERRPERRHPRRTPTATERKHCTLWSLVFLGRERIPDGCQLVGEPGDVWLTETSVQIRTLAGWTDWEARRTSKGGFSHPYLPSDFKLSFVHTAQAFAYRRTPDWRTKWGECTPDTLRTHLHGIMGEDEESLNAATRAVNAVTKPSGKLMGYWEVGAEGVAAIVYSILSRPTPLHSDPPQREPVHMSHWSTPTPMLEEPRTPPEPERQTDPLDSSSTGYANSSSQYSVPYAVPMWDMYTCYDPRCFGNHGHAAGPSHMHSNPAGWGQQLAGPSWYPQIPQPGQSRPIGTFPAPQTCPFQAQTLVWREPLRPDKPQRSRASRKKSTSTRTQPMQSLTPPPSTSSCTSTDTLMYPSTPVLALQEISHEVEPSPRAQTSDAPATGTPTLDVLVLTLEASAVVHAAAQQAPFALVDQLLGVIDDLQSRVTMLKEQLAERPTNARDVNSLSEGGTPAAKLSTAAPPALENPAAQPAVVHHSPFVGDTQIAERGEFTDASSRPGPASPIAHDIDSDAREYDSAEAKSDQETARVADGVPPNTLSTEERGATATALRPVESDPVAHTLDHSPASVHEHAAPTSAPQTQRGFWTWMTQYWQS</sequence>
<feature type="compositionally biased region" description="Basic residues" evidence="1">
    <location>
        <begin position="373"/>
        <end position="382"/>
    </location>
</feature>
<feature type="region of interest" description="Disordered" evidence="1">
    <location>
        <begin position="231"/>
        <end position="280"/>
    </location>
</feature>
<gene>
    <name evidence="2" type="ORF">PsYK624_073160</name>
</gene>
<accession>A0A9P3LEN2</accession>
<feature type="compositionally biased region" description="Polar residues" evidence="1">
    <location>
        <begin position="269"/>
        <end position="280"/>
    </location>
</feature>
<dbReference type="AlphaFoldDB" id="A0A9P3LEN2"/>
<evidence type="ECO:0000256" key="1">
    <source>
        <dbReference type="SAM" id="MobiDB-lite"/>
    </source>
</evidence>
<evidence type="ECO:0000313" key="3">
    <source>
        <dbReference type="Proteomes" id="UP000703269"/>
    </source>
</evidence>
<dbReference type="Proteomes" id="UP000703269">
    <property type="component" value="Unassembled WGS sequence"/>
</dbReference>
<feature type="compositionally biased region" description="Low complexity" evidence="1">
    <location>
        <begin position="383"/>
        <end position="407"/>
    </location>
</feature>
<feature type="region of interest" description="Disordered" evidence="1">
    <location>
        <begin position="488"/>
        <end position="514"/>
    </location>
</feature>
<feature type="compositionally biased region" description="Basic and acidic residues" evidence="1">
    <location>
        <begin position="254"/>
        <end position="267"/>
    </location>
</feature>
<organism evidence="2 3">
    <name type="scientific">Phanerochaete sordida</name>
    <dbReference type="NCBI Taxonomy" id="48140"/>
    <lineage>
        <taxon>Eukaryota</taxon>
        <taxon>Fungi</taxon>
        <taxon>Dikarya</taxon>
        <taxon>Basidiomycota</taxon>
        <taxon>Agaricomycotina</taxon>
        <taxon>Agaricomycetes</taxon>
        <taxon>Polyporales</taxon>
        <taxon>Phanerochaetaceae</taxon>
        <taxon>Phanerochaete</taxon>
    </lineage>
</organism>
<reference evidence="2 3" key="1">
    <citation type="submission" date="2021-08" db="EMBL/GenBank/DDBJ databases">
        <title>Draft Genome Sequence of Phanerochaete sordida strain YK-624.</title>
        <authorList>
            <person name="Mori T."/>
            <person name="Dohra H."/>
            <person name="Suzuki T."/>
            <person name="Kawagishi H."/>
            <person name="Hirai H."/>
        </authorList>
    </citation>
    <scope>NUCLEOTIDE SEQUENCE [LARGE SCALE GENOMIC DNA]</scope>
    <source>
        <strain evidence="2 3">YK-624</strain>
    </source>
</reference>